<keyword evidence="4 9" id="KW-0732">Signal</keyword>
<dbReference type="PANTHER" id="PTHR35293">
    <property type="entry name" value="EGG CELL-SECRETED PROTEIN 1.5"/>
    <property type="match status" value="1"/>
</dbReference>
<name>A0A833R4K0_9POAL</name>
<evidence type="ECO:0000256" key="5">
    <source>
        <dbReference type="ARBA" id="ARBA00023279"/>
    </source>
</evidence>
<reference evidence="11" key="1">
    <citation type="submission" date="2020-01" db="EMBL/GenBank/DDBJ databases">
        <title>Genome sequence of Kobresia littledalei, the first chromosome-level genome in the family Cyperaceae.</title>
        <authorList>
            <person name="Qu G."/>
        </authorList>
    </citation>
    <scope>NUCLEOTIDE SEQUENCE</scope>
    <source>
        <strain evidence="11">C.B.Clarke</strain>
        <tissue evidence="11">Leaf</tissue>
    </source>
</reference>
<keyword evidence="12" id="KW-1185">Reference proteome</keyword>
<comment type="subcellular location">
    <subcellularLocation>
        <location evidence="1">Cytoplasmic vesicle</location>
    </subcellularLocation>
    <subcellularLocation>
        <location evidence="2">Secreted</location>
    </subcellularLocation>
</comment>
<evidence type="ECO:0000313" key="12">
    <source>
        <dbReference type="Proteomes" id="UP000623129"/>
    </source>
</evidence>
<evidence type="ECO:0000256" key="4">
    <source>
        <dbReference type="ARBA" id="ARBA00022729"/>
    </source>
</evidence>
<dbReference type="AlphaFoldDB" id="A0A833R4K0"/>
<dbReference type="GO" id="GO:0005576">
    <property type="term" value="C:extracellular region"/>
    <property type="evidence" value="ECO:0007669"/>
    <property type="project" value="UniProtKB-SubCell"/>
</dbReference>
<evidence type="ECO:0000256" key="1">
    <source>
        <dbReference type="ARBA" id="ARBA00004541"/>
    </source>
</evidence>
<evidence type="ECO:0000256" key="3">
    <source>
        <dbReference type="ARBA" id="ARBA00022525"/>
    </source>
</evidence>
<comment type="similarity">
    <text evidence="8">Belongs to the plant egg cell-secreted peptide family.</text>
</comment>
<dbReference type="InterPro" id="IPR008502">
    <property type="entry name" value="Prolamin-like"/>
</dbReference>
<sequence>MAPLKISFLTILLLTITLSTITNPTEARSFPPNLKARLQSNGLIQCWDSLIELRTCTGEIILFFVNGETYIGPSCCRAIGVIQHQCWAADAMLAALGLTAEEGDVLRGYCDASKEQNYAPVSAPQVAPGPAPVAALA</sequence>
<evidence type="ECO:0000256" key="7">
    <source>
        <dbReference type="ARBA" id="ARBA00034457"/>
    </source>
</evidence>
<proteinExistence type="inferred from homology"/>
<feature type="chain" id="PRO_5033024315" evidence="9">
    <location>
        <begin position="28"/>
        <end position="137"/>
    </location>
</feature>
<organism evidence="11 12">
    <name type="scientific">Carex littledalei</name>
    <dbReference type="NCBI Taxonomy" id="544730"/>
    <lineage>
        <taxon>Eukaryota</taxon>
        <taxon>Viridiplantae</taxon>
        <taxon>Streptophyta</taxon>
        <taxon>Embryophyta</taxon>
        <taxon>Tracheophyta</taxon>
        <taxon>Spermatophyta</taxon>
        <taxon>Magnoliopsida</taxon>
        <taxon>Liliopsida</taxon>
        <taxon>Poales</taxon>
        <taxon>Cyperaceae</taxon>
        <taxon>Cyperoideae</taxon>
        <taxon>Cariceae</taxon>
        <taxon>Carex</taxon>
        <taxon>Carex subgen. Euthyceras</taxon>
    </lineage>
</organism>
<comment type="caution">
    <text evidence="11">The sequence shown here is derived from an EMBL/GenBank/DDBJ whole genome shotgun (WGS) entry which is preliminary data.</text>
</comment>
<evidence type="ECO:0000259" key="10">
    <source>
        <dbReference type="Pfam" id="PF05617"/>
    </source>
</evidence>
<keyword evidence="3" id="KW-0964">Secreted</keyword>
<keyword evidence="6" id="KW-0968">Cytoplasmic vesicle</keyword>
<keyword evidence="5" id="KW-0278">Fertilization</keyword>
<feature type="domain" description="Prolamin-like" evidence="10">
    <location>
        <begin position="45"/>
        <end position="111"/>
    </location>
</feature>
<dbReference type="GO" id="GO:0009567">
    <property type="term" value="P:double fertilization forming a zygote and endosperm"/>
    <property type="evidence" value="ECO:0007669"/>
    <property type="project" value="InterPro"/>
</dbReference>
<gene>
    <name evidence="11" type="ORF">FCM35_KLT03213</name>
</gene>
<evidence type="ECO:0000256" key="9">
    <source>
        <dbReference type="SAM" id="SignalP"/>
    </source>
</evidence>
<dbReference type="PANTHER" id="PTHR35293:SF10">
    <property type="entry name" value="EGG CELL-SECRETED PROTEIN 1.2-RELATED"/>
    <property type="match status" value="1"/>
</dbReference>
<evidence type="ECO:0000256" key="6">
    <source>
        <dbReference type="ARBA" id="ARBA00023329"/>
    </source>
</evidence>
<dbReference type="GO" id="GO:0031410">
    <property type="term" value="C:cytoplasmic vesicle"/>
    <property type="evidence" value="ECO:0007669"/>
    <property type="project" value="UniProtKB-SubCell"/>
</dbReference>
<protein>
    <submittedName>
        <fullName evidence="11">Egg cell-secreted protein 1.4-like protein</fullName>
    </submittedName>
</protein>
<evidence type="ECO:0000256" key="8">
    <source>
        <dbReference type="ARBA" id="ARBA00034484"/>
    </source>
</evidence>
<dbReference type="InterPro" id="IPR044711">
    <property type="entry name" value="EC11-15"/>
</dbReference>
<dbReference type="OrthoDB" id="776947at2759"/>
<feature type="signal peptide" evidence="9">
    <location>
        <begin position="1"/>
        <end position="27"/>
    </location>
</feature>
<comment type="function">
    <text evidence="7">Involved in the regulation of gamete interactions during the double fertilization and to prevent multiple-pollen tube attraction; mediates the redistribution of the gamete fusogen HAP2/GCS1 to the cell surface after secretion upon sperm arrival.</text>
</comment>
<dbReference type="Pfam" id="PF05617">
    <property type="entry name" value="Prolamin_like"/>
    <property type="match status" value="1"/>
</dbReference>
<dbReference type="GO" id="GO:2000008">
    <property type="term" value="P:regulation of protein localization to cell surface"/>
    <property type="evidence" value="ECO:0007669"/>
    <property type="project" value="UniProtKB-ARBA"/>
</dbReference>
<accession>A0A833R4K0</accession>
<dbReference type="GO" id="GO:0080155">
    <property type="term" value="P:regulation of double fertilization forming a zygote and endosperm"/>
    <property type="evidence" value="ECO:0007669"/>
    <property type="project" value="UniProtKB-ARBA"/>
</dbReference>
<evidence type="ECO:0000256" key="2">
    <source>
        <dbReference type="ARBA" id="ARBA00004613"/>
    </source>
</evidence>
<dbReference type="EMBL" id="SWLB01000012">
    <property type="protein sequence ID" value="KAF3331807.1"/>
    <property type="molecule type" value="Genomic_DNA"/>
</dbReference>
<evidence type="ECO:0000313" key="11">
    <source>
        <dbReference type="EMBL" id="KAF3331807.1"/>
    </source>
</evidence>
<dbReference type="Proteomes" id="UP000623129">
    <property type="component" value="Unassembled WGS sequence"/>
</dbReference>